<dbReference type="InterPro" id="IPR011250">
    <property type="entry name" value="OMP/PagP_B-barrel"/>
</dbReference>
<dbReference type="PROSITE" id="PS51257">
    <property type="entry name" value="PROKAR_LIPOPROTEIN"/>
    <property type="match status" value="1"/>
</dbReference>
<proteinExistence type="predicted"/>
<reference evidence="3 4" key="1">
    <citation type="submission" date="2020-03" db="EMBL/GenBank/DDBJ databases">
        <authorList>
            <person name="Wang L."/>
            <person name="He N."/>
            <person name="Li Y."/>
            <person name="Fang Y."/>
            <person name="Zhang F."/>
        </authorList>
    </citation>
    <scope>NUCLEOTIDE SEQUENCE [LARGE SCALE GENOMIC DNA]</scope>
    <source>
        <strain evidence="3 4">36D10-4-7</strain>
    </source>
</reference>
<feature type="chain" id="PRO_5045264061" description="Transferrin-binding protein B C-lobe/N-lobe beta-barrel domain-containing protein" evidence="1">
    <location>
        <begin position="16"/>
        <end position="409"/>
    </location>
</feature>
<evidence type="ECO:0000256" key="1">
    <source>
        <dbReference type="SAM" id="SignalP"/>
    </source>
</evidence>
<evidence type="ECO:0000259" key="2">
    <source>
        <dbReference type="Pfam" id="PF01298"/>
    </source>
</evidence>
<dbReference type="InterPro" id="IPR001677">
    <property type="entry name" value="TbpB_B_D"/>
</dbReference>
<keyword evidence="1" id="KW-0732">Signal</keyword>
<feature type="signal peptide" evidence="1">
    <location>
        <begin position="1"/>
        <end position="15"/>
    </location>
</feature>
<dbReference type="Proteomes" id="UP000732399">
    <property type="component" value="Unassembled WGS sequence"/>
</dbReference>
<dbReference type="Gene3D" id="2.40.160.90">
    <property type="match status" value="1"/>
</dbReference>
<dbReference type="RefSeq" id="WP_168135484.1">
    <property type="nucleotide sequence ID" value="NZ_JAAVJH010000011.1"/>
</dbReference>
<evidence type="ECO:0000313" key="4">
    <source>
        <dbReference type="Proteomes" id="UP000732399"/>
    </source>
</evidence>
<feature type="domain" description="Transferrin-binding protein B C-lobe/N-lobe beta-barrel" evidence="2">
    <location>
        <begin position="250"/>
        <end position="409"/>
    </location>
</feature>
<dbReference type="Pfam" id="PF01298">
    <property type="entry name" value="TbpB_B_D"/>
    <property type="match status" value="1"/>
</dbReference>
<sequence>MRTIFLLGTAAFALAACGGGAGPETAGSVAPPTGQGDVHSFVKPTVAKSYAAVGGVQHYEYQTRSDRDTQTAQLYAADASTVRNSGITINYDPRDAIFDVSINRAPATVANSVRFQDPNHRTAFGGNNEPQVGVPPTAAEKQIQYLEAGSQTGDAVFPAGAYPVGTPGYKRTLNTFFYQKPGTTTRYVTYGGFVRNDFTTERVTETLYDAAGQPLVDASGKTVTRQYLRNGYRLDRAVFAWGEQTTASAIPRGGTGTYNGDMLATMVYNDQLDANAGSPTYFQWITGTNQTVVDFGAQTVTTTLNGVVDGPAFDAFTTGAFSMAAGSQFSAKGTATVDLSNVGGFVGRFTDVTFRAPGSTVDRALTIGGSSIDGAFFGPAGEEIGAGFRIVGGTPDQRIDILGAFTGKK</sequence>
<dbReference type="SUPFAM" id="SSF56925">
    <property type="entry name" value="OMPA-like"/>
    <property type="match status" value="1"/>
</dbReference>
<keyword evidence="4" id="KW-1185">Reference proteome</keyword>
<name>A0ABX1CTF9_9SPHN</name>
<gene>
    <name evidence="3" type="ORF">HBH26_15155</name>
</gene>
<accession>A0ABX1CTF9</accession>
<evidence type="ECO:0000313" key="3">
    <source>
        <dbReference type="EMBL" id="NJR79923.1"/>
    </source>
</evidence>
<dbReference type="EMBL" id="JAAVJH010000011">
    <property type="protein sequence ID" value="NJR79923.1"/>
    <property type="molecule type" value="Genomic_DNA"/>
</dbReference>
<organism evidence="3 4">
    <name type="scientific">Sphingomonas corticis</name>
    <dbReference type="NCBI Taxonomy" id="2722791"/>
    <lineage>
        <taxon>Bacteria</taxon>
        <taxon>Pseudomonadati</taxon>
        <taxon>Pseudomonadota</taxon>
        <taxon>Alphaproteobacteria</taxon>
        <taxon>Sphingomonadales</taxon>
        <taxon>Sphingomonadaceae</taxon>
        <taxon>Sphingomonas</taxon>
    </lineage>
</organism>
<comment type="caution">
    <text evidence="3">The sequence shown here is derived from an EMBL/GenBank/DDBJ whole genome shotgun (WGS) entry which is preliminary data.</text>
</comment>
<protein>
    <recommendedName>
        <fullName evidence="2">Transferrin-binding protein B C-lobe/N-lobe beta-barrel domain-containing protein</fullName>
    </recommendedName>
</protein>